<keyword evidence="5 10" id="KW-0808">Transferase</keyword>
<evidence type="ECO:0000259" key="13">
    <source>
        <dbReference type="Pfam" id="PF25904"/>
    </source>
</evidence>
<comment type="caution">
    <text evidence="14">The sequence shown here is derived from an EMBL/GenBank/DDBJ whole genome shotgun (WGS) entry which is preliminary data.</text>
</comment>
<gene>
    <name evidence="14" type="ORF">TrCOL_g4296</name>
</gene>
<evidence type="ECO:0000256" key="6">
    <source>
        <dbReference type="ARBA" id="ARBA00022691"/>
    </source>
</evidence>
<accession>A0A9W7GET8</accession>
<evidence type="ECO:0000256" key="10">
    <source>
        <dbReference type="PROSITE-ProRule" id="PRU00959"/>
    </source>
</evidence>
<feature type="region of interest" description="Disordered" evidence="11">
    <location>
        <begin position="406"/>
        <end position="439"/>
    </location>
</feature>
<feature type="domain" description="tRNA (guanine(10)-N(2))-methyltransferase TRMT11 N-terminal" evidence="13">
    <location>
        <begin position="3"/>
        <end position="117"/>
    </location>
</feature>
<dbReference type="Pfam" id="PF01170">
    <property type="entry name" value="UPF0020"/>
    <property type="match status" value="1"/>
</dbReference>
<evidence type="ECO:0000256" key="1">
    <source>
        <dbReference type="ARBA" id="ARBA00004496"/>
    </source>
</evidence>
<dbReference type="AlphaFoldDB" id="A0A9W7GET8"/>
<name>A0A9W7GET8_9STRA</name>
<dbReference type="GO" id="GO:0032259">
    <property type="term" value="P:methylation"/>
    <property type="evidence" value="ECO:0007669"/>
    <property type="project" value="UniProtKB-UniRule"/>
</dbReference>
<evidence type="ECO:0000313" key="15">
    <source>
        <dbReference type="Proteomes" id="UP001165065"/>
    </source>
</evidence>
<keyword evidence="2" id="KW-0963">Cytoplasm</keyword>
<protein>
    <recommendedName>
        <fullName evidence="9">tRNA (guanine(10)-N(2))-methyltransferase</fullName>
        <ecNumber evidence="9">2.1.1.214</ecNumber>
    </recommendedName>
</protein>
<keyword evidence="4 10" id="KW-0489">Methyltransferase</keyword>
<dbReference type="GO" id="GO:0008033">
    <property type="term" value="P:tRNA processing"/>
    <property type="evidence" value="ECO:0007669"/>
    <property type="project" value="UniProtKB-UniRule"/>
</dbReference>
<evidence type="ECO:0000256" key="7">
    <source>
        <dbReference type="ARBA" id="ARBA00022694"/>
    </source>
</evidence>
<sequence length="463" mass="51455">MLRPFLIVTFPSDEIAKEVCSRCVLVKSVGRLMGIGGTVRECKSAVSGYVGGCRGCDLKEDDSWKINFETFGNKTTKEEQVTIMNEFIPEVDVGGKVRMKGADVEYNLVMEYEVTVEGEPRYPRTDNEGKVVEGNKGKGLRAVYFSKLVSPGGRSLSDKYKLTNRPYLGPTSMDNEISILMCLSGLVTPSSYVCDPFVGTGSILFTAAVMGANTVGMDIDVRVLKGRKKGVDVFSNFDKFSLPRPDIFRMDFSMHSRVLGGRGGLGGTYDAIITDPPYGIRAGARRIDGSGTTGGRRDDHIVKTKVYEVSDVMSDLLSMAAENLRMGGRLVYLIPTLRDFDEKVDLPGHECLKLEWCCNQPLQLQLGRRMVVMTKVKEFDKGKAAEWRSKCWPMGEESANKVERLREQMGKEAERKRRALEEGGGGEGNKTSKKKKRKICGVERNTVEVKKFQDDDQDDSEDK</sequence>
<dbReference type="GO" id="GO:0000049">
    <property type="term" value="F:tRNA binding"/>
    <property type="evidence" value="ECO:0007669"/>
    <property type="project" value="UniProtKB-UniRule"/>
</dbReference>
<dbReference type="EMBL" id="BRYA01001453">
    <property type="protein sequence ID" value="GMI43471.1"/>
    <property type="molecule type" value="Genomic_DNA"/>
</dbReference>
<dbReference type="PIRSF" id="PIRSF017259">
    <property type="entry name" value="tRNA_mtfrase_TRM11"/>
    <property type="match status" value="1"/>
</dbReference>
<dbReference type="GO" id="GO:0160102">
    <property type="term" value="F:tRNA (guanine(10)-N2)-methyltransferase activity"/>
    <property type="evidence" value="ECO:0007669"/>
    <property type="project" value="UniProtKB-EC"/>
</dbReference>
<keyword evidence="6 10" id="KW-0949">S-adenosyl-L-methionine</keyword>
<dbReference type="EC" id="2.1.1.214" evidence="9"/>
<dbReference type="InterPro" id="IPR000241">
    <property type="entry name" value="RlmKL-like_Mtase"/>
</dbReference>
<evidence type="ECO:0000256" key="3">
    <source>
        <dbReference type="ARBA" id="ARBA00022555"/>
    </source>
</evidence>
<evidence type="ECO:0000256" key="2">
    <source>
        <dbReference type="ARBA" id="ARBA00022490"/>
    </source>
</evidence>
<dbReference type="PROSITE" id="PS51627">
    <property type="entry name" value="SAM_MT_TRM11"/>
    <property type="match status" value="1"/>
</dbReference>
<dbReference type="InterPro" id="IPR059073">
    <property type="entry name" value="TRMT11_N"/>
</dbReference>
<keyword evidence="15" id="KW-1185">Reference proteome</keyword>
<dbReference type="Proteomes" id="UP001165065">
    <property type="component" value="Unassembled WGS sequence"/>
</dbReference>
<dbReference type="PANTHER" id="PTHR13370:SF3">
    <property type="entry name" value="TRNA (GUANINE(10)-N2)-METHYLTRANSFERASE HOMOLOG"/>
    <property type="match status" value="1"/>
</dbReference>
<organism evidence="14 15">
    <name type="scientific">Triparma columacea</name>
    <dbReference type="NCBI Taxonomy" id="722753"/>
    <lineage>
        <taxon>Eukaryota</taxon>
        <taxon>Sar</taxon>
        <taxon>Stramenopiles</taxon>
        <taxon>Ochrophyta</taxon>
        <taxon>Bolidophyceae</taxon>
        <taxon>Parmales</taxon>
        <taxon>Triparmaceae</taxon>
        <taxon>Triparma</taxon>
    </lineage>
</organism>
<dbReference type="SUPFAM" id="SSF53335">
    <property type="entry name" value="S-adenosyl-L-methionine-dependent methyltransferases"/>
    <property type="match status" value="1"/>
</dbReference>
<dbReference type="Pfam" id="PF25904">
    <property type="entry name" value="Tmrp11_N"/>
    <property type="match status" value="1"/>
</dbReference>
<dbReference type="GO" id="GO:0005737">
    <property type="term" value="C:cytoplasm"/>
    <property type="evidence" value="ECO:0007669"/>
    <property type="project" value="UniProtKB-SubCell"/>
</dbReference>
<dbReference type="InterPro" id="IPR016691">
    <property type="entry name" value="TRMT11"/>
</dbReference>
<dbReference type="InterPro" id="IPR002052">
    <property type="entry name" value="DNA_methylase_N6_adenine_CS"/>
</dbReference>
<evidence type="ECO:0000256" key="5">
    <source>
        <dbReference type="ARBA" id="ARBA00022679"/>
    </source>
</evidence>
<evidence type="ECO:0000256" key="8">
    <source>
        <dbReference type="ARBA" id="ARBA00022884"/>
    </source>
</evidence>
<evidence type="ECO:0000256" key="9">
    <source>
        <dbReference type="ARBA" id="ARBA00066937"/>
    </source>
</evidence>
<reference evidence="15" key="1">
    <citation type="journal article" date="2023" name="Commun. Biol.">
        <title>Genome analysis of Parmales, the sister group of diatoms, reveals the evolutionary specialization of diatoms from phago-mixotrophs to photoautotrophs.</title>
        <authorList>
            <person name="Ban H."/>
            <person name="Sato S."/>
            <person name="Yoshikawa S."/>
            <person name="Yamada K."/>
            <person name="Nakamura Y."/>
            <person name="Ichinomiya M."/>
            <person name="Sato N."/>
            <person name="Blanc-Mathieu R."/>
            <person name="Endo H."/>
            <person name="Kuwata A."/>
            <person name="Ogata H."/>
        </authorList>
    </citation>
    <scope>NUCLEOTIDE SEQUENCE [LARGE SCALE GENOMIC DNA]</scope>
</reference>
<comment type="subcellular location">
    <subcellularLocation>
        <location evidence="1">Cytoplasm</location>
    </subcellularLocation>
</comment>
<feature type="domain" description="Ribosomal RNA large subunit methyltransferase K/L-like methyltransferase" evidence="12">
    <location>
        <begin position="165"/>
        <end position="215"/>
    </location>
</feature>
<evidence type="ECO:0000313" key="14">
    <source>
        <dbReference type="EMBL" id="GMI43471.1"/>
    </source>
</evidence>
<evidence type="ECO:0000256" key="4">
    <source>
        <dbReference type="ARBA" id="ARBA00022603"/>
    </source>
</evidence>
<proteinExistence type="inferred from homology"/>
<comment type="similarity">
    <text evidence="10">Belongs to the class I-like SAM-binding methyltransferase superfamily. TRM11 methyltransferase family.</text>
</comment>
<dbReference type="PRINTS" id="PR00507">
    <property type="entry name" value="N12N6MTFRASE"/>
</dbReference>
<dbReference type="GO" id="GO:0043527">
    <property type="term" value="C:tRNA methyltransferase complex"/>
    <property type="evidence" value="ECO:0007669"/>
    <property type="project" value="UniProtKB-ARBA"/>
</dbReference>
<keyword evidence="7 10" id="KW-0819">tRNA processing</keyword>
<evidence type="ECO:0000256" key="11">
    <source>
        <dbReference type="SAM" id="MobiDB-lite"/>
    </source>
</evidence>
<dbReference type="OrthoDB" id="333024at2759"/>
<dbReference type="InterPro" id="IPR029063">
    <property type="entry name" value="SAM-dependent_MTases_sf"/>
</dbReference>
<keyword evidence="8 10" id="KW-0694">RNA-binding</keyword>
<dbReference type="PANTHER" id="PTHR13370">
    <property type="entry name" value="RNA METHYLASE-RELATED"/>
    <property type="match status" value="1"/>
</dbReference>
<dbReference type="PROSITE" id="PS00092">
    <property type="entry name" value="N6_MTASE"/>
    <property type="match status" value="1"/>
</dbReference>
<evidence type="ECO:0000259" key="12">
    <source>
        <dbReference type="Pfam" id="PF01170"/>
    </source>
</evidence>
<dbReference type="Gene3D" id="3.40.50.150">
    <property type="entry name" value="Vaccinia Virus protein VP39"/>
    <property type="match status" value="1"/>
</dbReference>
<keyword evidence="3 10" id="KW-0820">tRNA-binding</keyword>
<feature type="compositionally biased region" description="Basic and acidic residues" evidence="11">
    <location>
        <begin position="406"/>
        <end position="421"/>
    </location>
</feature>